<reference evidence="2" key="1">
    <citation type="journal article" date="2015" name="Nature">
        <title>Complex archaea that bridge the gap between prokaryotes and eukaryotes.</title>
        <authorList>
            <person name="Spang A."/>
            <person name="Saw J.H."/>
            <person name="Jorgensen S.L."/>
            <person name="Zaremba-Niedzwiedzka K."/>
            <person name="Martijn J."/>
            <person name="Lind A.E."/>
            <person name="van Eijk R."/>
            <person name="Schleper C."/>
            <person name="Guy L."/>
            <person name="Ettema T.J."/>
        </authorList>
    </citation>
    <scope>NUCLEOTIDE SEQUENCE</scope>
</reference>
<evidence type="ECO:0000256" key="1">
    <source>
        <dbReference type="SAM" id="MobiDB-lite"/>
    </source>
</evidence>
<organism evidence="2">
    <name type="scientific">marine sediment metagenome</name>
    <dbReference type="NCBI Taxonomy" id="412755"/>
    <lineage>
        <taxon>unclassified sequences</taxon>
        <taxon>metagenomes</taxon>
        <taxon>ecological metagenomes</taxon>
    </lineage>
</organism>
<protein>
    <recommendedName>
        <fullName evidence="3">Portal protein</fullName>
    </recommendedName>
</protein>
<gene>
    <name evidence="2" type="ORF">LCGC14_0397510</name>
</gene>
<dbReference type="EMBL" id="LAZR01000337">
    <property type="protein sequence ID" value="KKN73802.1"/>
    <property type="molecule type" value="Genomic_DNA"/>
</dbReference>
<sequence length="576" mass="64529">MNLGELRETRRVALDINRNSKWRMTRSDRILRGEWNKVWPDLSVTQSEPAVENVYLEAAEDKSATAASILPIFDVPPRRGTRLDRAERSGEQASRVFTTLAQNSRLDAHHVGFYLDWFVYGMPAAMAWKDWDDPQGMPYLERLAPRHVFPVSWNSKGQLAEGLLIRKQRFADIVREFGAGNPGLQQVATTMKGRIEPQYEVIWWANETHWSIALAHEELVTSGDADYIRPSEIGQTNVAVAWLKPPSEHRMNGCPILVSKAVSADGEIRGKLDAMLPPLKIAHGLQIELMLNLRRSMHAPPVVQNIENWQKFGPDVVMRGVRGPEKAVIDYPRPPTDFAAFTHIDEQLRAARNAGHFPQQRGGEPGASIASGEAVQLLQGGYNAQQSWAQTDMARFYTDAFGRLASLDEQWSYEDPVNKLRPVERKIDGFDAGEAYTDDYTPAEFWKGDYRVLVSYPALGVDSHTNLLNLGAAHRLEWLPKRMAMQRSGMVPNAIAAEREMSLDKAVRLFEDGVLPAMVAQGSTAQLLEYVEMLDGDKETTRTAMQKILKGTEEQAAQSAEAPPPQVTPELLSLVQ</sequence>
<proteinExistence type="predicted"/>
<name>A0A0F9TG13_9ZZZZ</name>
<accession>A0A0F9TG13</accession>
<comment type="caution">
    <text evidence="2">The sequence shown here is derived from an EMBL/GenBank/DDBJ whole genome shotgun (WGS) entry which is preliminary data.</text>
</comment>
<evidence type="ECO:0008006" key="3">
    <source>
        <dbReference type="Google" id="ProtNLM"/>
    </source>
</evidence>
<evidence type="ECO:0000313" key="2">
    <source>
        <dbReference type="EMBL" id="KKN73802.1"/>
    </source>
</evidence>
<feature type="region of interest" description="Disordered" evidence="1">
    <location>
        <begin position="551"/>
        <end position="576"/>
    </location>
</feature>
<dbReference type="AlphaFoldDB" id="A0A0F9TG13"/>